<dbReference type="SUPFAM" id="SSF88645">
    <property type="entry name" value="ssDNA viruses"/>
    <property type="match status" value="1"/>
</dbReference>
<evidence type="ECO:0000256" key="4">
    <source>
        <dbReference type="ARBA" id="ARBA00022561"/>
    </source>
</evidence>
<reference evidence="7" key="1">
    <citation type="submission" date="2024-03" db="EMBL/GenBank/DDBJ databases">
        <title>Diverse circular DNA viruses in blood, oral, and fecal samples of captive lemurs.</title>
        <authorList>
            <person name="Paietta E.N."/>
            <person name="Kraberger S."/>
            <person name="Lund M.C."/>
            <person name="Custer J.M."/>
            <person name="Vargas K.M."/>
            <person name="Ehmke E.E."/>
            <person name="Yoder A.D."/>
            <person name="Varsani A."/>
        </authorList>
    </citation>
    <scope>NUCLEOTIDE SEQUENCE</scope>
    <source>
        <strain evidence="6">Duke_18_99</strain>
        <strain evidence="7">Duke_23FS_68</strain>
    </source>
</reference>
<evidence type="ECO:0000256" key="1">
    <source>
        <dbReference type="ARBA" id="ARBA00004328"/>
    </source>
</evidence>
<dbReference type="InterPro" id="IPR016184">
    <property type="entry name" value="Capsid/spike_ssDNA_virus"/>
</dbReference>
<comment type="similarity">
    <text evidence="2">Belongs to the microviridae F protein family.</text>
</comment>
<evidence type="ECO:0000256" key="3">
    <source>
        <dbReference type="ARBA" id="ARBA00022431"/>
    </source>
</evidence>
<name>A0AAU8AX51_9VIRU</name>
<accession>A0AAU8AX51</accession>
<dbReference type="InterPro" id="IPR037002">
    <property type="entry name" value="Microviridae_protein_F_sf"/>
</dbReference>
<dbReference type="Gene3D" id="2.60.169.10">
    <property type="entry name" value="Microviridae F protein"/>
    <property type="match status" value="2"/>
</dbReference>
<evidence type="ECO:0000256" key="5">
    <source>
        <dbReference type="ARBA" id="ARBA00022844"/>
    </source>
</evidence>
<keyword evidence="4" id="KW-0167">Capsid protein</keyword>
<evidence type="ECO:0000313" key="7">
    <source>
        <dbReference type="EMBL" id="XCD04593.1"/>
    </source>
</evidence>
<keyword evidence="5" id="KW-0946">Virion</keyword>
<proteinExistence type="inferred from homology"/>
<comment type="subcellular location">
    <subcellularLocation>
        <location evidence="1">Virion</location>
    </subcellularLocation>
</comment>
<keyword evidence="3" id="KW-1140">T=1 icosahedral capsid protein</keyword>
<evidence type="ECO:0000256" key="2">
    <source>
        <dbReference type="ARBA" id="ARBA00009963"/>
    </source>
</evidence>
<organism evidence="7">
    <name type="scientific">Dulem virus 77</name>
    <dbReference type="NCBI Taxonomy" id="3145788"/>
    <lineage>
        <taxon>Viruses</taxon>
        <taxon>Monodnaviria</taxon>
        <taxon>Sangervirae</taxon>
        <taxon>Phixviricota</taxon>
        <taxon>Malgrandaviricetes</taxon>
        <taxon>Petitvirales</taxon>
        <taxon>Microviridae</taxon>
        <taxon>Microvirus</taxon>
    </lineage>
</organism>
<evidence type="ECO:0000313" key="6">
    <source>
        <dbReference type="EMBL" id="XCD03576.1"/>
    </source>
</evidence>
<dbReference type="InterPro" id="IPR003514">
    <property type="entry name" value="Microviridae_protein_F"/>
</dbReference>
<dbReference type="GO" id="GO:0005198">
    <property type="term" value="F:structural molecule activity"/>
    <property type="evidence" value="ECO:0007669"/>
    <property type="project" value="InterPro"/>
</dbReference>
<protein>
    <submittedName>
        <fullName evidence="7">Major capsid protein</fullName>
    </submittedName>
</protein>
<dbReference type="EMBL" id="PP511481">
    <property type="protein sequence ID" value="XCD04593.1"/>
    <property type="molecule type" value="Genomic_DNA"/>
</dbReference>
<dbReference type="EMBL" id="PP511377">
    <property type="protein sequence ID" value="XCD03576.1"/>
    <property type="molecule type" value="Genomic_DNA"/>
</dbReference>
<sequence>MSFFNVFTKKVRKSKFNLTFDNKLTCDMGYLIPFMSLDVVPGDKFTGKCDIFCRLAPQLAPVMHDVQIYTWFFFVPNRLLWNDWESFITGGEDGNNSSIRPYVVFKNGVAVGSIADFLNVPPSETPYDYGVNALPFRAYNLIYNEWFRDQDLQEKLVVSKESGEDTTDFVLKRACWEKDYFTSSRPFTQKGSPAVLRLGKEAEIVPTGSLRFTAPNGMSGDLSTGGGVTGLPNNVFANGISQVGPLIYQSGLKTDLSTASTVTANDIRNTFTIQQFMETNARCGSRYSEFIRSHFGANPKDSRLQRPELIGSGRSPIIFSEVLQTSSTDNTSPQGNMSGHAISAQSGHVYNKYFEEHGWVIGLMCIRPKTAYQQGIPRSMLRETRYDYLIPEFSNLGERPIKNKEIYVKSSDPDGTFGFAPQYEEYRFVNNSVHGNFRTNMSYWHMGRIFENEPVLNEEFVECNPTKRISAVTNEDNCYVQIVNYLTAVRPLPKISVPSGLK</sequence>
<dbReference type="Pfam" id="PF02305">
    <property type="entry name" value="Phage_F"/>
    <property type="match status" value="1"/>
</dbReference>
<dbReference type="GO" id="GO:0039615">
    <property type="term" value="C:T=1 icosahedral viral capsid"/>
    <property type="evidence" value="ECO:0007669"/>
    <property type="project" value="UniProtKB-KW"/>
</dbReference>